<dbReference type="Pfam" id="PF00010">
    <property type="entry name" value="HLH"/>
    <property type="match status" value="1"/>
</dbReference>
<dbReference type="STRING" id="45351.A7RQN4"/>
<dbReference type="GO" id="GO:0000978">
    <property type="term" value="F:RNA polymerase II cis-regulatory region sequence-specific DNA binding"/>
    <property type="evidence" value="ECO:0000318"/>
    <property type="project" value="GO_Central"/>
</dbReference>
<keyword evidence="3" id="KW-0804">Transcription</keyword>
<dbReference type="SUPFAM" id="SSF47459">
    <property type="entry name" value="HLH, helix-loop-helix DNA-binding domain"/>
    <property type="match status" value="1"/>
</dbReference>
<dbReference type="InterPro" id="IPR040238">
    <property type="entry name" value="TAL-like"/>
</dbReference>
<accession>A7RQN4</accession>
<dbReference type="AlphaFoldDB" id="A7RQN4"/>
<dbReference type="PANTHER" id="PTHR13864">
    <property type="entry name" value="T-CELL ACUTE LYMPHOCYTIC LEUKEMIA/STEM CELL LEUKEMIA-RELATED"/>
    <property type="match status" value="1"/>
</dbReference>
<dbReference type="Gene3D" id="4.10.280.10">
    <property type="entry name" value="Helix-loop-helix DNA-binding domain"/>
    <property type="match status" value="1"/>
</dbReference>
<evidence type="ECO:0000259" key="4">
    <source>
        <dbReference type="PROSITE" id="PS50888"/>
    </source>
</evidence>
<dbReference type="PANTHER" id="PTHR13864:SF15">
    <property type="entry name" value="T-CELL ACUTE LYMPHOCYTIC LEUKEMIA PROTEIN 1 HOMOLOG-RELATED"/>
    <property type="match status" value="1"/>
</dbReference>
<keyword evidence="2" id="KW-0238">DNA-binding</keyword>
<evidence type="ECO:0000313" key="6">
    <source>
        <dbReference type="Proteomes" id="UP000001593"/>
    </source>
</evidence>
<dbReference type="Proteomes" id="UP000001593">
    <property type="component" value="Unassembled WGS sequence"/>
</dbReference>
<feature type="domain" description="BHLH" evidence="4">
    <location>
        <begin position="50"/>
        <end position="102"/>
    </location>
</feature>
<dbReference type="CDD" id="cd11413">
    <property type="entry name" value="bHLH_TS_TAL_LYL"/>
    <property type="match status" value="1"/>
</dbReference>
<protein>
    <recommendedName>
        <fullName evidence="4">BHLH domain-containing protein</fullName>
    </recommendedName>
</protein>
<dbReference type="HOGENOM" id="CLU_864085_0_0_1"/>
<evidence type="ECO:0000256" key="3">
    <source>
        <dbReference type="ARBA" id="ARBA00023163"/>
    </source>
</evidence>
<name>A7RQN4_NEMVE</name>
<reference evidence="5 6" key="1">
    <citation type="journal article" date="2007" name="Science">
        <title>Sea anemone genome reveals ancestral eumetazoan gene repertoire and genomic organization.</title>
        <authorList>
            <person name="Putnam N.H."/>
            <person name="Srivastava M."/>
            <person name="Hellsten U."/>
            <person name="Dirks B."/>
            <person name="Chapman J."/>
            <person name="Salamov A."/>
            <person name="Terry A."/>
            <person name="Shapiro H."/>
            <person name="Lindquist E."/>
            <person name="Kapitonov V.V."/>
            <person name="Jurka J."/>
            <person name="Genikhovich G."/>
            <person name="Grigoriev I.V."/>
            <person name="Lucas S.M."/>
            <person name="Steele R.E."/>
            <person name="Finnerty J.R."/>
            <person name="Technau U."/>
            <person name="Martindale M.Q."/>
            <person name="Rokhsar D.S."/>
        </authorList>
    </citation>
    <scope>NUCLEOTIDE SEQUENCE [LARGE SCALE GENOMIC DNA]</scope>
    <source>
        <strain evidence="6">CH2 X CH6</strain>
    </source>
</reference>
<dbReference type="GO" id="GO:0000981">
    <property type="term" value="F:DNA-binding transcription factor activity, RNA polymerase II-specific"/>
    <property type="evidence" value="ECO:0000318"/>
    <property type="project" value="GO_Central"/>
</dbReference>
<gene>
    <name evidence="5" type="ORF">NEMVEDRAFT_v1g200658</name>
</gene>
<dbReference type="GO" id="GO:0006357">
    <property type="term" value="P:regulation of transcription by RNA polymerase II"/>
    <property type="evidence" value="ECO:0000318"/>
    <property type="project" value="GO_Central"/>
</dbReference>
<keyword evidence="1" id="KW-0805">Transcription regulation</keyword>
<proteinExistence type="predicted"/>
<evidence type="ECO:0000256" key="1">
    <source>
        <dbReference type="ARBA" id="ARBA00023015"/>
    </source>
</evidence>
<dbReference type="InterPro" id="IPR011598">
    <property type="entry name" value="bHLH_dom"/>
</dbReference>
<sequence length="322" mass="36771">MGEHCYFPTQNYLEVCIPGSLHSPTELSPSSSFSSSEDCPFASLPTLGFPSRTVTNKKERWRQQSVNLAFAEIRKLLPTYPPDKKLSKVEILRTAVKYIQFLDGVLEGMGDGEEIRGRDVPGELPWMPNRTLRGSFWGLSEYNHVYFTPIPEYPLPLPLRHDYIRVPPPPTPCVTSLPEYPPCVTSIPEYPPCVTSIPVYPHPSCVKSLPEYPPGFIFLQCFYCKWRTCLVVISHIDGPAHAIRYPYGRVSGSLWVDFRVSDSGYTLTLIVRYMTFKLFLYCQMLYIETLTAVQEKEARLSRDSANERAHNRYIVTSLTPWS</sequence>
<dbReference type="GO" id="GO:0046983">
    <property type="term" value="F:protein dimerization activity"/>
    <property type="evidence" value="ECO:0007669"/>
    <property type="project" value="InterPro"/>
</dbReference>
<dbReference type="EMBL" id="DS469529">
    <property type="protein sequence ID" value="EDO46194.1"/>
    <property type="molecule type" value="Genomic_DNA"/>
</dbReference>
<organism evidence="5 6">
    <name type="scientific">Nematostella vectensis</name>
    <name type="common">Starlet sea anemone</name>
    <dbReference type="NCBI Taxonomy" id="45351"/>
    <lineage>
        <taxon>Eukaryota</taxon>
        <taxon>Metazoa</taxon>
        <taxon>Cnidaria</taxon>
        <taxon>Anthozoa</taxon>
        <taxon>Hexacorallia</taxon>
        <taxon>Actiniaria</taxon>
        <taxon>Edwardsiidae</taxon>
        <taxon>Nematostella</taxon>
    </lineage>
</organism>
<dbReference type="SMART" id="SM00353">
    <property type="entry name" value="HLH"/>
    <property type="match status" value="1"/>
</dbReference>
<dbReference type="eggNOG" id="KOG4029">
    <property type="taxonomic scope" value="Eukaryota"/>
</dbReference>
<evidence type="ECO:0000256" key="2">
    <source>
        <dbReference type="ARBA" id="ARBA00023125"/>
    </source>
</evidence>
<dbReference type="InterPro" id="IPR036638">
    <property type="entry name" value="HLH_DNA-bd_sf"/>
</dbReference>
<dbReference type="InParanoid" id="A7RQN4"/>
<keyword evidence="6" id="KW-1185">Reference proteome</keyword>
<dbReference type="PROSITE" id="PS50888">
    <property type="entry name" value="BHLH"/>
    <property type="match status" value="1"/>
</dbReference>
<evidence type="ECO:0000313" key="5">
    <source>
        <dbReference type="EMBL" id="EDO46194.1"/>
    </source>
</evidence>